<evidence type="ECO:0000313" key="2">
    <source>
        <dbReference type="Proteomes" id="UP000187209"/>
    </source>
</evidence>
<reference evidence="1 2" key="1">
    <citation type="submission" date="2016-11" db="EMBL/GenBank/DDBJ databases">
        <title>The macronuclear genome of Stentor coeruleus: a giant cell with tiny introns.</title>
        <authorList>
            <person name="Slabodnick M."/>
            <person name="Ruby J.G."/>
            <person name="Reiff S.B."/>
            <person name="Swart E.C."/>
            <person name="Gosai S."/>
            <person name="Prabakaran S."/>
            <person name="Witkowska E."/>
            <person name="Larue G.E."/>
            <person name="Fisher S."/>
            <person name="Freeman R.M."/>
            <person name="Gunawardena J."/>
            <person name="Chu W."/>
            <person name="Stover N.A."/>
            <person name="Gregory B.D."/>
            <person name="Nowacki M."/>
            <person name="Derisi J."/>
            <person name="Roy S.W."/>
            <person name="Marshall W.F."/>
            <person name="Sood P."/>
        </authorList>
    </citation>
    <scope>NUCLEOTIDE SEQUENCE [LARGE SCALE GENOMIC DNA]</scope>
    <source>
        <strain evidence="1">WM001</strain>
    </source>
</reference>
<proteinExistence type="predicted"/>
<gene>
    <name evidence="1" type="ORF">SteCoe_33557</name>
</gene>
<keyword evidence="2" id="KW-1185">Reference proteome</keyword>
<sequence>MQKKCFSYNCENQPTLECLCTTPPTAFCDMHKSMHQLSNQNHKLREYYPILSAAQNIYIAVPGSELNPVYTIGAFSNTVCLLQLSTKSCKPKTSYISCIESLNSRFIKKVLNLEKAQDSKLINQISKYLHALSKLYLNKKINYKNFCEQIKSIYDRYISDIDTEFMDEILKTTSQLKTFCKMPKTVMSFFRNEITIEHADNNFYEKFLIMKDMTKENLISLFKDQYSKFIKDDSHIEKEFSNLYLKFSHIKDKIKPKYHVQLSEYLNSLDENCEFMCLDILYSKLDVNLENVDAEFNLFWEVILQRIVLKTEIKIVQTLEISGFLFIVLADIQKNMGFVVIYDETRSYVSLIVDDSNIFLASGSRKDNIILTQKLPKICYFYYLDEQLKMQNFHEIPISLDTCSEVTSLAYIEERHSLLFTTEEGDCVGYDIDKERLVSPFIGDINTKAIQVFYMSRMKIIILQTQEIIYFYNNDYCKINQAFFQSSYLYFLKHKKYLYIYYNENNKISNRQVIFNDEDLDIIFKTSPKKNIQIIQSLMYIKTRGKMAVKEYEAKLNKYECIIKEHDFDKTDIKSIETPITKIVKDGYLFSLNGSYKEQTHNNEINPHEISDENTNLECKYQCELCINKCAIINLHSLHLCGNDHKCRMICVKPGNCSDNQKQECWKSIPKGSFEHEGQHECIDHEASCQAICPNCNVCCYYQPNHEGLHKNSKHLKTYFGLNCEESCRIDEHTHQIVCPGEGYCMAVNCPDYVEHREGYDFWNNCHKFWDYVGWDISD</sequence>
<accession>A0A1R2AWP1</accession>
<dbReference type="OrthoDB" id="327626at2759"/>
<comment type="caution">
    <text evidence="1">The sequence shown here is derived from an EMBL/GenBank/DDBJ whole genome shotgun (WGS) entry which is preliminary data.</text>
</comment>
<organism evidence="1 2">
    <name type="scientific">Stentor coeruleus</name>
    <dbReference type="NCBI Taxonomy" id="5963"/>
    <lineage>
        <taxon>Eukaryota</taxon>
        <taxon>Sar</taxon>
        <taxon>Alveolata</taxon>
        <taxon>Ciliophora</taxon>
        <taxon>Postciliodesmatophora</taxon>
        <taxon>Heterotrichea</taxon>
        <taxon>Heterotrichida</taxon>
        <taxon>Stentoridae</taxon>
        <taxon>Stentor</taxon>
    </lineage>
</organism>
<name>A0A1R2AWP1_9CILI</name>
<dbReference type="Proteomes" id="UP000187209">
    <property type="component" value="Unassembled WGS sequence"/>
</dbReference>
<protein>
    <submittedName>
        <fullName evidence="1">Uncharacterized protein</fullName>
    </submittedName>
</protein>
<dbReference type="AlphaFoldDB" id="A0A1R2AWP1"/>
<evidence type="ECO:0000313" key="1">
    <source>
        <dbReference type="EMBL" id="OMJ68865.1"/>
    </source>
</evidence>
<dbReference type="EMBL" id="MPUH01001270">
    <property type="protein sequence ID" value="OMJ68865.1"/>
    <property type="molecule type" value="Genomic_DNA"/>
</dbReference>